<reference evidence="6 7" key="1">
    <citation type="journal article" date="2011" name="Genome Biol. Evol.">
        <title>Integration of the genetic map and genome assembly of fugu facilitates insights into distinct features of genome evolution in teleosts and mammals.</title>
        <authorList>
            <person name="Kai W."/>
            <person name="Kikuchi K."/>
            <person name="Tohari S."/>
            <person name="Chew A.K."/>
            <person name="Tay A."/>
            <person name="Fujiwara A."/>
            <person name="Hosoya S."/>
            <person name="Suetake H."/>
            <person name="Naruse K."/>
            <person name="Brenner S."/>
            <person name="Suzuki Y."/>
            <person name="Venkatesh B."/>
        </authorList>
    </citation>
    <scope>NUCLEOTIDE SEQUENCE [LARGE SCALE GENOMIC DNA]</scope>
</reference>
<dbReference type="SUPFAM" id="SSF46565">
    <property type="entry name" value="Chaperone J-domain"/>
    <property type="match status" value="1"/>
</dbReference>
<feature type="region of interest" description="Disordered" evidence="4">
    <location>
        <begin position="184"/>
        <end position="205"/>
    </location>
</feature>
<evidence type="ECO:0000256" key="4">
    <source>
        <dbReference type="SAM" id="MobiDB-lite"/>
    </source>
</evidence>
<proteinExistence type="predicted"/>
<dbReference type="GO" id="GO:0005737">
    <property type="term" value="C:cytoplasm"/>
    <property type="evidence" value="ECO:0007669"/>
    <property type="project" value="TreeGrafter"/>
</dbReference>
<accession>A0A3B5KNN3</accession>
<dbReference type="PROSITE" id="PS50076">
    <property type="entry name" value="DNAJ_2"/>
    <property type="match status" value="1"/>
</dbReference>
<dbReference type="PANTHER" id="PTHR44144:SF1">
    <property type="entry name" value="DNAJ HOMOLOG SUBFAMILY C MEMBER 9"/>
    <property type="match status" value="1"/>
</dbReference>
<dbReference type="Pfam" id="PF00226">
    <property type="entry name" value="DnaJ"/>
    <property type="match status" value="1"/>
</dbReference>
<dbReference type="InterPro" id="IPR036869">
    <property type="entry name" value="J_dom_sf"/>
</dbReference>
<dbReference type="PANTHER" id="PTHR44144">
    <property type="entry name" value="DNAJ HOMOLOG SUBFAMILY C MEMBER 9"/>
    <property type="match status" value="1"/>
</dbReference>
<dbReference type="FunFam" id="1.10.287.110:FF:000035">
    <property type="entry name" value="DnaJ homolog subfamily C member 9"/>
    <property type="match status" value="1"/>
</dbReference>
<dbReference type="OMA" id="WLDLWSK"/>
<dbReference type="Gene3D" id="1.10.287.110">
    <property type="entry name" value="DnaJ domain"/>
    <property type="match status" value="1"/>
</dbReference>
<dbReference type="InterPro" id="IPR052594">
    <property type="entry name" value="J_domain-containing_protein"/>
</dbReference>
<dbReference type="GO" id="GO:0005634">
    <property type="term" value="C:nucleus"/>
    <property type="evidence" value="ECO:0007669"/>
    <property type="project" value="TreeGrafter"/>
</dbReference>
<evidence type="ECO:0000259" key="5">
    <source>
        <dbReference type="PROSITE" id="PS50076"/>
    </source>
</evidence>
<organism evidence="6 7">
    <name type="scientific">Takifugu rubripes</name>
    <name type="common">Japanese pufferfish</name>
    <name type="synonym">Fugu rubripes</name>
    <dbReference type="NCBI Taxonomy" id="31033"/>
    <lineage>
        <taxon>Eukaryota</taxon>
        <taxon>Metazoa</taxon>
        <taxon>Chordata</taxon>
        <taxon>Craniata</taxon>
        <taxon>Vertebrata</taxon>
        <taxon>Euteleostomi</taxon>
        <taxon>Actinopterygii</taxon>
        <taxon>Neopterygii</taxon>
        <taxon>Teleostei</taxon>
        <taxon>Neoteleostei</taxon>
        <taxon>Acanthomorphata</taxon>
        <taxon>Eupercaria</taxon>
        <taxon>Tetraodontiformes</taxon>
        <taxon>Tetradontoidea</taxon>
        <taxon>Tetraodontidae</taxon>
        <taxon>Takifugu</taxon>
    </lineage>
</organism>
<dbReference type="GeneID" id="101061629"/>
<keyword evidence="7" id="KW-1185">Reference proteome</keyword>
<reference evidence="6" key="3">
    <citation type="submission" date="2025-09" db="UniProtKB">
        <authorList>
            <consortium name="Ensembl"/>
        </authorList>
    </citation>
    <scope>IDENTIFICATION</scope>
</reference>
<dbReference type="STRING" id="31033.ENSTRUP00000056884"/>
<dbReference type="AlphaFoldDB" id="A0A3B5KNN3"/>
<evidence type="ECO:0000313" key="7">
    <source>
        <dbReference type="Proteomes" id="UP000005226"/>
    </source>
</evidence>
<protein>
    <recommendedName>
        <fullName evidence="3">DnaJ homolog subfamily C member 9</fullName>
    </recommendedName>
</protein>
<sequence>MGLLERCLELFKTSNLYEVLGVKKDAAEGDIRRSYYKVSLKVHPDRAADDPLATEKFQVLGKLYTVLSDKEQRAVYDDHGLVDEDSDILRQDRCWEDYWRLLFPKITVQDILEFEKTYKGSDEEKQDVLQLYLQHKGDMDAITASALCCTQEDEPRICSIIQAAIDGGEVKAFAAFSRESERKKKARRKRADREQEEAEEMQKELGLCEQDNSLVMMLQQRQKSRENNFNSFLSDLEAKYSKTSSKPKRGKK</sequence>
<dbReference type="KEGG" id="tru:101061629"/>
<gene>
    <name evidence="6" type="primary">dnajc9</name>
</gene>
<comment type="function">
    <text evidence="2">Acts as a dual histone chaperone and heat shock co-chaperone. As a histone chaperone, forms a co-chaperone complex with MCM2 and histone H3-H4 heterodimers; and may thereby assist MCM2 in histone H3-H4 heterodimer recognition and facilitate the assembly of histones into nucleosomes. May also act as a histone co-chaperone together with TONSL. May recruit histone chaperones ASF1A, NASP and SPT2 to histone H3-H4 heterodimers. Also plays a role as co-chaperone of the HSP70 family of molecular chaperone proteins, such as HSPA1A, HSPA1B and HSPA8. As a co-chaperone, may play a role in the recruitment of HSP70-type molecular chaperone machinery to histone H3-H4 substrates, thereby maintaining the histone structural integrity. Exhibits activity to assemble histones onto DNA in vitro.</text>
</comment>
<reference evidence="6" key="2">
    <citation type="submission" date="2025-08" db="UniProtKB">
        <authorList>
            <consortium name="Ensembl"/>
        </authorList>
    </citation>
    <scope>IDENTIFICATION</scope>
</reference>
<dbReference type="CTD" id="23234"/>
<dbReference type="OrthoDB" id="110024at2759"/>
<dbReference type="InParanoid" id="A0A3B5KNN3"/>
<feature type="domain" description="J" evidence="5">
    <location>
        <begin position="15"/>
        <end position="80"/>
    </location>
</feature>
<dbReference type="GeneTree" id="ENSGT00390000014549"/>
<dbReference type="InterPro" id="IPR001623">
    <property type="entry name" value="DnaJ_domain"/>
</dbReference>
<dbReference type="RefSeq" id="XP_003963778.2">
    <property type="nucleotide sequence ID" value="XM_003963729.3"/>
</dbReference>
<dbReference type="Proteomes" id="UP000005226">
    <property type="component" value="Chromosome 4"/>
</dbReference>
<evidence type="ECO:0000313" key="6">
    <source>
        <dbReference type="Ensembl" id="ENSTRUP00000056884.2"/>
    </source>
</evidence>
<dbReference type="InterPro" id="IPR056453">
    <property type="entry name" value="HTH_DNAJC9"/>
</dbReference>
<evidence type="ECO:0000256" key="1">
    <source>
        <dbReference type="ARBA" id="ARBA00022553"/>
    </source>
</evidence>
<dbReference type="CDD" id="cd06257">
    <property type="entry name" value="DnaJ"/>
    <property type="match status" value="1"/>
</dbReference>
<dbReference type="GO" id="GO:0031072">
    <property type="term" value="F:heat shock protein binding"/>
    <property type="evidence" value="ECO:0007669"/>
    <property type="project" value="TreeGrafter"/>
</dbReference>
<dbReference type="SMART" id="SM00271">
    <property type="entry name" value="DnaJ"/>
    <property type="match status" value="1"/>
</dbReference>
<dbReference type="PRINTS" id="PR00625">
    <property type="entry name" value="JDOMAIN"/>
</dbReference>
<evidence type="ECO:0000256" key="3">
    <source>
        <dbReference type="ARBA" id="ARBA00071610"/>
    </source>
</evidence>
<name>A0A3B5KNN3_TAKRU</name>
<dbReference type="Pfam" id="PF23302">
    <property type="entry name" value="HTH_DNAJC9"/>
    <property type="match status" value="1"/>
</dbReference>
<keyword evidence="1" id="KW-0597">Phosphoprotein</keyword>
<dbReference type="Ensembl" id="ENSTRUT00000057044.2">
    <property type="protein sequence ID" value="ENSTRUP00000056884.2"/>
    <property type="gene ID" value="ENSTRUG00000024648.2"/>
</dbReference>
<evidence type="ECO:0000256" key="2">
    <source>
        <dbReference type="ARBA" id="ARBA00054761"/>
    </source>
</evidence>